<evidence type="ECO:0000313" key="8">
    <source>
        <dbReference type="Proteomes" id="UP001209570"/>
    </source>
</evidence>
<dbReference type="InterPro" id="IPR027640">
    <property type="entry name" value="Kinesin-like_fam"/>
</dbReference>
<keyword evidence="4" id="KW-0175">Coiled coil</keyword>
<dbReference type="GO" id="GO:0005871">
    <property type="term" value="C:kinesin complex"/>
    <property type="evidence" value="ECO:0007669"/>
    <property type="project" value="TreeGrafter"/>
</dbReference>
<keyword evidence="3" id="KW-0505">Motor protein</keyword>
<dbReference type="Proteomes" id="UP001209570">
    <property type="component" value="Unassembled WGS sequence"/>
</dbReference>
<feature type="compositionally biased region" description="Pro residues" evidence="5">
    <location>
        <begin position="1059"/>
        <end position="1073"/>
    </location>
</feature>
<dbReference type="Pfam" id="PF00225">
    <property type="entry name" value="Kinesin"/>
    <property type="match status" value="1"/>
</dbReference>
<feature type="coiled-coil region" evidence="4">
    <location>
        <begin position="541"/>
        <end position="568"/>
    </location>
</feature>
<evidence type="ECO:0000256" key="5">
    <source>
        <dbReference type="SAM" id="MobiDB-lite"/>
    </source>
</evidence>
<feature type="region of interest" description="Disordered" evidence="5">
    <location>
        <begin position="1110"/>
        <end position="1138"/>
    </location>
</feature>
<dbReference type="InterPro" id="IPR019821">
    <property type="entry name" value="Kinesin_motor_CS"/>
</dbReference>
<dbReference type="SUPFAM" id="SSF52540">
    <property type="entry name" value="P-loop containing nucleoside triphosphate hydrolases"/>
    <property type="match status" value="1"/>
</dbReference>
<dbReference type="PRINTS" id="PR00380">
    <property type="entry name" value="KINESINHEAVY"/>
</dbReference>
<feature type="region of interest" description="Disordered" evidence="5">
    <location>
        <begin position="620"/>
        <end position="754"/>
    </location>
</feature>
<dbReference type="GO" id="GO:0016887">
    <property type="term" value="F:ATP hydrolysis activity"/>
    <property type="evidence" value="ECO:0007669"/>
    <property type="project" value="TreeGrafter"/>
</dbReference>
<dbReference type="GO" id="GO:0005524">
    <property type="term" value="F:ATP binding"/>
    <property type="evidence" value="ECO:0007669"/>
    <property type="project" value="UniProtKB-UniRule"/>
</dbReference>
<dbReference type="GO" id="GO:0003777">
    <property type="term" value="F:microtubule motor activity"/>
    <property type="evidence" value="ECO:0007669"/>
    <property type="project" value="InterPro"/>
</dbReference>
<feature type="binding site" evidence="3">
    <location>
        <begin position="252"/>
        <end position="259"/>
    </location>
    <ligand>
        <name>ATP</name>
        <dbReference type="ChEBI" id="CHEBI:30616"/>
    </ligand>
</feature>
<dbReference type="GO" id="GO:0008017">
    <property type="term" value="F:microtubule binding"/>
    <property type="evidence" value="ECO:0007669"/>
    <property type="project" value="InterPro"/>
</dbReference>
<feature type="compositionally biased region" description="Polar residues" evidence="5">
    <location>
        <begin position="788"/>
        <end position="802"/>
    </location>
</feature>
<dbReference type="CDD" id="cd00106">
    <property type="entry name" value="KISc"/>
    <property type="match status" value="1"/>
</dbReference>
<organism evidence="7 8">
    <name type="scientific">Pythium insidiosum</name>
    <name type="common">Pythiosis disease agent</name>
    <dbReference type="NCBI Taxonomy" id="114742"/>
    <lineage>
        <taxon>Eukaryota</taxon>
        <taxon>Sar</taxon>
        <taxon>Stramenopiles</taxon>
        <taxon>Oomycota</taxon>
        <taxon>Peronosporomycetes</taxon>
        <taxon>Pythiales</taxon>
        <taxon>Pythiaceae</taxon>
        <taxon>Pythium</taxon>
    </lineage>
</organism>
<evidence type="ECO:0000256" key="4">
    <source>
        <dbReference type="SAM" id="Coils"/>
    </source>
</evidence>
<feature type="region of interest" description="Disordered" evidence="5">
    <location>
        <begin position="771"/>
        <end position="811"/>
    </location>
</feature>
<dbReference type="PANTHER" id="PTHR24115">
    <property type="entry name" value="KINESIN-RELATED"/>
    <property type="match status" value="1"/>
</dbReference>
<comment type="similarity">
    <text evidence="3">Belongs to the TRAFAC class myosin-kinesin ATPase superfamily. Kinesin family.</text>
</comment>
<feature type="compositionally biased region" description="Polar residues" evidence="5">
    <location>
        <begin position="727"/>
        <end position="751"/>
    </location>
</feature>
<feature type="compositionally biased region" description="Basic and acidic residues" evidence="5">
    <location>
        <begin position="691"/>
        <end position="712"/>
    </location>
</feature>
<accession>A0AAD5LD39</accession>
<dbReference type="InterPro" id="IPR036961">
    <property type="entry name" value="Kinesin_motor_dom_sf"/>
</dbReference>
<feature type="compositionally biased region" description="Basic and acidic residues" evidence="5">
    <location>
        <begin position="50"/>
        <end position="62"/>
    </location>
</feature>
<dbReference type="AlphaFoldDB" id="A0AAD5LD39"/>
<dbReference type="SMART" id="SM00129">
    <property type="entry name" value="KISc"/>
    <property type="match status" value="1"/>
</dbReference>
<feature type="compositionally biased region" description="Low complexity" evidence="5">
    <location>
        <begin position="916"/>
        <end position="935"/>
    </location>
</feature>
<dbReference type="GO" id="GO:0005874">
    <property type="term" value="C:microtubule"/>
    <property type="evidence" value="ECO:0007669"/>
    <property type="project" value="TreeGrafter"/>
</dbReference>
<dbReference type="InterPro" id="IPR001752">
    <property type="entry name" value="Kinesin_motor_dom"/>
</dbReference>
<proteinExistence type="inferred from homology"/>
<dbReference type="Gene3D" id="3.40.850.10">
    <property type="entry name" value="Kinesin motor domain"/>
    <property type="match status" value="1"/>
</dbReference>
<dbReference type="InterPro" id="IPR027417">
    <property type="entry name" value="P-loop_NTPase"/>
</dbReference>
<protein>
    <recommendedName>
        <fullName evidence="6">Kinesin motor domain-containing protein</fullName>
    </recommendedName>
</protein>
<feature type="region of interest" description="Disordered" evidence="5">
    <location>
        <begin position="1055"/>
        <end position="1082"/>
    </location>
</feature>
<keyword evidence="8" id="KW-1185">Reference proteome</keyword>
<feature type="compositionally biased region" description="Basic and acidic residues" evidence="5">
    <location>
        <begin position="84"/>
        <end position="102"/>
    </location>
</feature>
<feature type="compositionally biased region" description="Acidic residues" evidence="5">
    <location>
        <begin position="648"/>
        <end position="659"/>
    </location>
</feature>
<reference evidence="7" key="1">
    <citation type="submission" date="2021-12" db="EMBL/GenBank/DDBJ databases">
        <title>Prjna785345.</title>
        <authorList>
            <person name="Rujirawat T."/>
            <person name="Krajaejun T."/>
        </authorList>
    </citation>
    <scope>NUCLEOTIDE SEQUENCE</scope>
    <source>
        <strain evidence="7">Pi057C3</strain>
    </source>
</reference>
<name>A0AAD5LD39_PYTIN</name>
<feature type="domain" description="Kinesin motor" evidence="6">
    <location>
        <begin position="172"/>
        <end position="525"/>
    </location>
</feature>
<feature type="compositionally biased region" description="Low complexity" evidence="5">
    <location>
        <begin position="66"/>
        <end position="76"/>
    </location>
</feature>
<dbReference type="PROSITE" id="PS00411">
    <property type="entry name" value="KINESIN_MOTOR_1"/>
    <property type="match status" value="1"/>
</dbReference>
<keyword evidence="2 3" id="KW-0067">ATP-binding</keyword>
<gene>
    <name evidence="7" type="ORF">P43SY_006363</name>
</gene>
<feature type="compositionally biased region" description="Low complexity" evidence="5">
    <location>
        <begin position="28"/>
        <end position="45"/>
    </location>
</feature>
<keyword evidence="1 3" id="KW-0547">Nucleotide-binding</keyword>
<evidence type="ECO:0000259" key="6">
    <source>
        <dbReference type="PROSITE" id="PS50067"/>
    </source>
</evidence>
<feature type="region of interest" description="Disordered" evidence="5">
    <location>
        <begin position="17"/>
        <end position="172"/>
    </location>
</feature>
<dbReference type="PANTHER" id="PTHR24115:SF1004">
    <property type="entry name" value="KINESIN-LIKE PROTEIN KIF15"/>
    <property type="match status" value="1"/>
</dbReference>
<feature type="region of interest" description="Disordered" evidence="5">
    <location>
        <begin position="900"/>
        <end position="935"/>
    </location>
</feature>
<dbReference type="GO" id="GO:0007018">
    <property type="term" value="P:microtubule-based movement"/>
    <property type="evidence" value="ECO:0007669"/>
    <property type="project" value="InterPro"/>
</dbReference>
<evidence type="ECO:0000313" key="7">
    <source>
        <dbReference type="EMBL" id="KAJ0395715.1"/>
    </source>
</evidence>
<evidence type="ECO:0000256" key="1">
    <source>
        <dbReference type="ARBA" id="ARBA00022741"/>
    </source>
</evidence>
<comment type="caution">
    <text evidence="7">The sequence shown here is derived from an EMBL/GenBank/DDBJ whole genome shotgun (WGS) entry which is preliminary data.</text>
</comment>
<dbReference type="PROSITE" id="PS50067">
    <property type="entry name" value="KINESIN_MOTOR_2"/>
    <property type="match status" value="1"/>
</dbReference>
<dbReference type="EMBL" id="JAKCXM010000328">
    <property type="protein sequence ID" value="KAJ0395715.1"/>
    <property type="molecule type" value="Genomic_DNA"/>
</dbReference>
<evidence type="ECO:0000256" key="2">
    <source>
        <dbReference type="ARBA" id="ARBA00022840"/>
    </source>
</evidence>
<evidence type="ECO:0000256" key="3">
    <source>
        <dbReference type="PROSITE-ProRule" id="PRU00283"/>
    </source>
</evidence>
<feature type="compositionally biased region" description="Basic and acidic residues" evidence="5">
    <location>
        <begin position="110"/>
        <end position="124"/>
    </location>
</feature>
<sequence>MEPVDLWGDAGSRAFSSLGLETTDSDSSRCASAASEGVASTADTVDATDEDARPCDEWHLFEDDSSACSSARAPASQREDPEDPTAREPESSTEHEAADGDTRAATPASQRDEPSDTEADDVRDSPLAMPEKPEVEVDGRSALAASVEASSRPVTAADSDCARAEPSSTSKRTQVFVRVRPAMRSEGGESCVSRGDSATSVRVHSSQGHSVTDCVVDRLFSEAATQDDVFAAVQPSVDAAFAGYNATVFAYGQTGTGKTHTMFGDDLDSLVLAGDRLDSNPYPALVRPSWGVIPRALAYLLGRRAVAMREDSSVRIEMRCSFVQIYNERLFDLLTDRRRQRPLAVREQPSVDGSTSVVLQGLSTQPVETISDALQLVRKGRLNRSVRETEMNATSSRSHAIVQINLLVERSTGDRAQKRVRRSRLNIVDLAGSEKWNTELEMEERHSSELKNINASLSALGNCIAALAEAGRKHIPYRDSTLTRVLQDSLGGHTQTCLIATISPSPRHADETVRTLQFADRARSVLQVVRLNDAVSGDTELAHAKAQISRLRQRLESEQRRRRETRLQEHEALQRDFAEQLQAKDEVILKLTRDNEVFAKWRDEDKKTIRSLETRLKDVESQLELSRRRSSAVEQEQEQEPQQGQQQEEPEATADDSSGEDDRVVDNQQHSAVVHRPTRQIRHAPPGALRPTEEAVRRRRKRPEEKLSERDAPWATEPAEAPRIPSIQRTTDADQNQMRRSLTQSVLTTSPDKQRALARVLSESMVQVPASYERSPAPAESLAPTQRVFKTSSPRDFASSTDAGELRRGPSQVDAWNGVTPMSKLPLLQQAGSHLLTGVDQHVRSPSEGAFSTSLRQQQHAVDAVASRLFPAAAGHSPDVCVRHSLKGCVLCGSLRTDAPPSKPPPFLTAPFQPRSTQAPPASTQASASASPGASLSGAPCERHLLPGCFICHKSSTVAPARAVPTAAKPFAGLSASSPAGSYQALQGGSATLTSALGSGGARCDAHFLPNCALCHASAQASHQQPDAPASTAQRASNAAAFDVAVAYGAAPSRYAAPPHNPHQPPQPYPAPPSFGFSGVSSESSSYDSSATRSLHFMSGALSRALSFAEAPPPSLSTQAPAPAPRSELRFPPQPSALLGAAPSAQLLPAPHPSWSSPLKSSAAPLPAASNTLPIFGLGSALLRR</sequence>